<gene>
    <name evidence="1" type="ORF">ACE02W_01270</name>
</gene>
<reference evidence="1 2" key="1">
    <citation type="submission" date="2024-09" db="EMBL/GenBank/DDBJ databases">
        <authorList>
            <person name="Zhang Y."/>
        </authorList>
    </citation>
    <scope>NUCLEOTIDE SEQUENCE [LARGE SCALE GENOMIC DNA]</scope>
    <source>
        <strain evidence="1 2">ZJ318</strain>
    </source>
</reference>
<evidence type="ECO:0000313" key="1">
    <source>
        <dbReference type="EMBL" id="MFB2618440.1"/>
    </source>
</evidence>
<accession>A0ABV4VDR6</accession>
<evidence type="ECO:0000313" key="2">
    <source>
        <dbReference type="Proteomes" id="UP001576708"/>
    </source>
</evidence>
<protein>
    <submittedName>
        <fullName evidence="1">Uncharacterized protein</fullName>
    </submittedName>
</protein>
<dbReference type="Proteomes" id="UP001576708">
    <property type="component" value="Unassembled WGS sequence"/>
</dbReference>
<name>A0ABV4VDR6_9GAMM</name>
<organism evidence="1 2">
    <name type="scientific">Shewanella mangrovisoli</name>
    <dbReference type="NCBI Taxonomy" id="2864211"/>
    <lineage>
        <taxon>Bacteria</taxon>
        <taxon>Pseudomonadati</taxon>
        <taxon>Pseudomonadota</taxon>
        <taxon>Gammaproteobacteria</taxon>
        <taxon>Alteromonadales</taxon>
        <taxon>Shewanellaceae</taxon>
        <taxon>Shewanella</taxon>
    </lineage>
</organism>
<proteinExistence type="predicted"/>
<keyword evidence="2" id="KW-1185">Reference proteome</keyword>
<dbReference type="RefSeq" id="WP_342200537.1">
    <property type="nucleotide sequence ID" value="NZ_JBCATE010000001.1"/>
</dbReference>
<dbReference type="EMBL" id="JBHFGU010000001">
    <property type="protein sequence ID" value="MFB2618440.1"/>
    <property type="molecule type" value="Genomic_DNA"/>
</dbReference>
<sequence>MAEFTSNVYISIDWRQLETFKGIDLNDSFILDWSHESDRLSFELEVSIWPESAYYVEPKPDEYTCYRQANLWFENVKAVSGLKAKDAVITSTDAGGSVDYGSIDSLVVLNDGFALEGDVGCIKIFGGELRFEICT</sequence>
<comment type="caution">
    <text evidence="1">The sequence shown here is derived from an EMBL/GenBank/DDBJ whole genome shotgun (WGS) entry which is preliminary data.</text>
</comment>